<dbReference type="Gene3D" id="1.10.600.10">
    <property type="entry name" value="Farnesyl Diphosphate Synthase"/>
    <property type="match status" value="1"/>
</dbReference>
<keyword evidence="3" id="KW-0479">Metal-binding</keyword>
<dbReference type="GO" id="GO:0046872">
    <property type="term" value="F:metal ion binding"/>
    <property type="evidence" value="ECO:0007669"/>
    <property type="project" value="UniProtKB-KW"/>
</dbReference>
<evidence type="ECO:0008006" key="8">
    <source>
        <dbReference type="Google" id="ProtNLM"/>
    </source>
</evidence>
<evidence type="ECO:0000313" key="6">
    <source>
        <dbReference type="EMBL" id="GIJ97909.1"/>
    </source>
</evidence>
<dbReference type="OrthoDB" id="10257492at2759"/>
<evidence type="ECO:0000256" key="4">
    <source>
        <dbReference type="ARBA" id="ARBA00022842"/>
    </source>
</evidence>
<comment type="cofactor">
    <cofactor evidence="1">
        <name>Mg(2+)</name>
        <dbReference type="ChEBI" id="CHEBI:18420"/>
    </cofactor>
</comment>
<name>A0A9P3F0S6_ASPVI</name>
<keyword evidence="4" id="KW-0460">Magnesium</keyword>
<dbReference type="SFLD" id="SFLDG01017">
    <property type="entry name" value="Polyprenyl_Transferase_Like"/>
    <property type="match status" value="1"/>
</dbReference>
<gene>
    <name evidence="6" type="ORF">Aspvir_000015</name>
</gene>
<organism evidence="6 7">
    <name type="scientific">Aspergillus viridinutans</name>
    <dbReference type="NCBI Taxonomy" id="75553"/>
    <lineage>
        <taxon>Eukaryota</taxon>
        <taxon>Fungi</taxon>
        <taxon>Dikarya</taxon>
        <taxon>Ascomycota</taxon>
        <taxon>Pezizomycotina</taxon>
        <taxon>Eurotiomycetes</taxon>
        <taxon>Eurotiomycetidae</taxon>
        <taxon>Eurotiales</taxon>
        <taxon>Aspergillaceae</taxon>
        <taxon>Aspergillus</taxon>
        <taxon>Aspergillus subgen. Fumigati</taxon>
    </lineage>
</organism>
<evidence type="ECO:0000313" key="7">
    <source>
        <dbReference type="Proteomes" id="UP000710440"/>
    </source>
</evidence>
<dbReference type="Proteomes" id="UP000710440">
    <property type="component" value="Unassembled WGS sequence"/>
</dbReference>
<evidence type="ECO:0000256" key="1">
    <source>
        <dbReference type="ARBA" id="ARBA00001946"/>
    </source>
</evidence>
<accession>A0A9P3F0S6</accession>
<evidence type="ECO:0000256" key="5">
    <source>
        <dbReference type="RuleBase" id="RU004466"/>
    </source>
</evidence>
<proteinExistence type="inferred from homology"/>
<dbReference type="InterPro" id="IPR039702">
    <property type="entry name" value="FPS1-like"/>
</dbReference>
<dbReference type="GeneID" id="66927997"/>
<dbReference type="AlphaFoldDB" id="A0A9P3F0S6"/>
<dbReference type="GO" id="GO:0005737">
    <property type="term" value="C:cytoplasm"/>
    <property type="evidence" value="ECO:0007669"/>
    <property type="project" value="TreeGrafter"/>
</dbReference>
<comment type="similarity">
    <text evidence="5">Belongs to the FPP/GGPP synthase family.</text>
</comment>
<dbReference type="Pfam" id="PF00348">
    <property type="entry name" value="polyprenyl_synt"/>
    <property type="match status" value="1"/>
</dbReference>
<dbReference type="PROSITE" id="PS00444">
    <property type="entry name" value="POLYPRENYL_SYNTHASE_2"/>
    <property type="match status" value="1"/>
</dbReference>
<dbReference type="GO" id="GO:0045337">
    <property type="term" value="P:farnesyl diphosphate biosynthetic process"/>
    <property type="evidence" value="ECO:0007669"/>
    <property type="project" value="TreeGrafter"/>
</dbReference>
<dbReference type="EMBL" id="BOPL01000001">
    <property type="protein sequence ID" value="GIJ97909.1"/>
    <property type="molecule type" value="Genomic_DNA"/>
</dbReference>
<keyword evidence="2 5" id="KW-0808">Transferase</keyword>
<keyword evidence="7" id="KW-1185">Reference proteome</keyword>
<dbReference type="SFLD" id="SFLDS00005">
    <property type="entry name" value="Isoprenoid_Synthase_Type_I"/>
    <property type="match status" value="1"/>
</dbReference>
<protein>
    <recommendedName>
        <fullName evidence="8">Farnesyl diphosphate synthase</fullName>
    </recommendedName>
</protein>
<dbReference type="GO" id="GO:0004161">
    <property type="term" value="F:dimethylallyltranstransferase activity"/>
    <property type="evidence" value="ECO:0007669"/>
    <property type="project" value="TreeGrafter"/>
</dbReference>
<dbReference type="SUPFAM" id="SSF48576">
    <property type="entry name" value="Terpenoid synthases"/>
    <property type="match status" value="1"/>
</dbReference>
<dbReference type="CDD" id="cd00685">
    <property type="entry name" value="Trans_IPPS_HT"/>
    <property type="match status" value="1"/>
</dbReference>
<dbReference type="RefSeq" id="XP_043121096.1">
    <property type="nucleotide sequence ID" value="XM_043265161.1"/>
</dbReference>
<dbReference type="InterPro" id="IPR000092">
    <property type="entry name" value="Polyprenyl_synt"/>
</dbReference>
<dbReference type="PROSITE" id="PS00723">
    <property type="entry name" value="POLYPRENYL_SYNTHASE_1"/>
    <property type="match status" value="1"/>
</dbReference>
<reference evidence="6 7" key="1">
    <citation type="submission" date="2021-02" db="EMBL/GenBank/DDBJ databases">
        <title>Pan-genome distribution and transcriptional activeness of fungal secondary metabolism genes in Aspergillus section Fumigati.</title>
        <authorList>
            <person name="Takahashi H."/>
            <person name="Umemura M."/>
            <person name="Ninomiya A."/>
            <person name="Kusuya Y."/>
            <person name="Urayama S."/>
            <person name="Shimizu M."/>
            <person name="Watanabe A."/>
            <person name="Kamei K."/>
            <person name="Yaguchi T."/>
            <person name="Hagiwara D."/>
        </authorList>
    </citation>
    <scope>NUCLEOTIDE SEQUENCE [LARGE SCALE GENOMIC DNA]</scope>
    <source>
        <strain evidence="6 7">IFM 47045</strain>
    </source>
</reference>
<evidence type="ECO:0000256" key="3">
    <source>
        <dbReference type="ARBA" id="ARBA00022723"/>
    </source>
</evidence>
<dbReference type="GO" id="GO:0046165">
    <property type="term" value="P:alcohol biosynthetic process"/>
    <property type="evidence" value="ECO:0007669"/>
    <property type="project" value="UniProtKB-ARBA"/>
</dbReference>
<dbReference type="PANTHER" id="PTHR11525:SF0">
    <property type="entry name" value="FARNESYL PYROPHOSPHATE SYNTHASE"/>
    <property type="match status" value="1"/>
</dbReference>
<dbReference type="GO" id="GO:0043386">
    <property type="term" value="P:mycotoxin biosynthetic process"/>
    <property type="evidence" value="ECO:0007669"/>
    <property type="project" value="UniProtKB-ARBA"/>
</dbReference>
<evidence type="ECO:0000256" key="2">
    <source>
        <dbReference type="ARBA" id="ARBA00022679"/>
    </source>
</evidence>
<comment type="caution">
    <text evidence="6">The sequence shown here is derived from an EMBL/GenBank/DDBJ whole genome shotgun (WGS) entry which is preliminary data.</text>
</comment>
<dbReference type="InterPro" id="IPR033749">
    <property type="entry name" value="Polyprenyl_synt_CS"/>
</dbReference>
<dbReference type="InterPro" id="IPR008949">
    <property type="entry name" value="Isoprenoid_synthase_dom_sf"/>
</dbReference>
<dbReference type="PANTHER" id="PTHR11525">
    <property type="entry name" value="FARNESYL-PYROPHOSPHATE SYNTHETASE"/>
    <property type="match status" value="1"/>
</dbReference>
<dbReference type="GO" id="GO:0004337">
    <property type="term" value="F:(2E,6E)-farnesyl diphosphate synthase activity"/>
    <property type="evidence" value="ECO:0007669"/>
    <property type="project" value="TreeGrafter"/>
</dbReference>
<sequence>MADRQKFEEVQELLFLELKEDLIQKGTPAAQRERVEKCLKENTAGGKLNRGLAVVNTGFSFLKRPLTEAEHEDLSILGWCTELFQAAYLIWDDIMDNSEYRRGKPCWYRAGGMGLLAINDASLLKSCIFILLQRHFRNHPEYLAFIELFNEAGFRTELGQMCDTTIGCNSTAGDMTAEQYTFIATNKTAFYSFYLPVALGLHYVRGASKENLEEAQSVLLQIGEYFQIQDDYLDVFGDPKTTGKIGTDIQDNKCTWLVIQALHSCNADQRQILIDSYGKHDPAPERRVLQLFDQIQVEKMYREFEERKLEQLYKQINDIDRRSGLESSIFLFILDAIRRRNK</sequence>